<gene>
    <name evidence="3" type="ORF">IEQ34_016118</name>
</gene>
<dbReference type="Proteomes" id="UP000775213">
    <property type="component" value="Unassembled WGS sequence"/>
</dbReference>
<evidence type="ECO:0000259" key="2">
    <source>
        <dbReference type="Pfam" id="PF16719"/>
    </source>
</evidence>
<evidence type="ECO:0000256" key="1">
    <source>
        <dbReference type="SAM" id="MobiDB-lite"/>
    </source>
</evidence>
<evidence type="ECO:0000313" key="3">
    <source>
        <dbReference type="EMBL" id="KAH0454194.1"/>
    </source>
</evidence>
<evidence type="ECO:0000313" key="4">
    <source>
        <dbReference type="Proteomes" id="UP000775213"/>
    </source>
</evidence>
<feature type="compositionally biased region" description="Basic and acidic residues" evidence="1">
    <location>
        <begin position="350"/>
        <end position="372"/>
    </location>
</feature>
<comment type="caution">
    <text evidence="3">The sequence shown here is derived from an EMBL/GenBank/DDBJ whole genome shotgun (WGS) entry which is preliminary data.</text>
</comment>
<dbReference type="PANTHER" id="PTHR33827:SF9">
    <property type="entry name" value="SAWADEE DOMAIN-CONTAINING PROTEIN"/>
    <property type="match status" value="1"/>
</dbReference>
<dbReference type="GO" id="GO:0003682">
    <property type="term" value="F:chromatin binding"/>
    <property type="evidence" value="ECO:0007669"/>
    <property type="project" value="InterPro"/>
</dbReference>
<dbReference type="PANTHER" id="PTHR33827">
    <property type="entry name" value="PROTEIN SAWADEE HOMEODOMAIN HOMOLOG 2"/>
    <property type="match status" value="1"/>
</dbReference>
<dbReference type="Pfam" id="PF16719">
    <property type="entry name" value="SAWADEE"/>
    <property type="match status" value="1"/>
</dbReference>
<feature type="domain" description="SAWADEE" evidence="2">
    <location>
        <begin position="1"/>
        <end position="129"/>
    </location>
</feature>
<organism evidence="3 4">
    <name type="scientific">Dendrobium chrysotoxum</name>
    <name type="common">Orchid</name>
    <dbReference type="NCBI Taxonomy" id="161865"/>
    <lineage>
        <taxon>Eukaryota</taxon>
        <taxon>Viridiplantae</taxon>
        <taxon>Streptophyta</taxon>
        <taxon>Embryophyta</taxon>
        <taxon>Tracheophyta</taxon>
        <taxon>Spermatophyta</taxon>
        <taxon>Magnoliopsida</taxon>
        <taxon>Liliopsida</taxon>
        <taxon>Asparagales</taxon>
        <taxon>Orchidaceae</taxon>
        <taxon>Epidendroideae</taxon>
        <taxon>Malaxideae</taxon>
        <taxon>Dendrobiinae</taxon>
        <taxon>Dendrobium</taxon>
    </lineage>
</organism>
<dbReference type="Gene3D" id="2.30.30.140">
    <property type="match status" value="1"/>
</dbReference>
<feature type="compositionally biased region" description="Low complexity" evidence="1">
    <location>
        <begin position="443"/>
        <end position="454"/>
    </location>
</feature>
<sequence length="851" mass="95852">MELEAMRKEDSSWHPCRISLSSGDPNTVIVVDFGTDEEEDVICNKEDALSRLRFRSTPLQGDECTNIKEGERVLALQKTKSKSLFIDATIEEPKRVKHSKRVHCRCTFEIKWLNSELKGETVTVPSKSILKLSDRSIDEHQVFSRFLNVLKSENGGETPSVISFSEESSCEAEFIGILEKQVEEISKLVDGTKASFSDLFQEVKSGTANVVKQKSKIRQVASQRTTRSQNKNLLETEVKEETEVKKETEVKPVLTPLAARAALASLVHHELPEKSLGLSGEQDFLKHKDSQQSDATGTTEHSTIEATSNSVKSTFYVQNEILRDPNPSKRTNKNSNIEVKNAFIASPNRLRTEGKRKSHDSSDMSATLEKETKPSREFYGGIEDELIILQHSRNSLNGEKTKCSTNARRLTRSMQKEFEVSSLHMKQGSPIEMPRNTQNPTRSAHSAASEEVSVPNNVDKAPISKSPSLEPQNILPANDVEGEALTKKFSGAINRVGCTKPTKQRKKSNSSHDMTPENNAPTAYTGHKAEEIVTPENNEIKKERLISNRMDSTSETDSTTGRNEPATKRRTRSSCEDELGATMKEEVSIPTMKKSQGFYKPAITIFTKACLSSQGSLAGQELTALPSKRCWRPIRLKADFIKYFIAEPISDLSNIPKMIFGFSILFSNQFIHFVHEVLFVIGKPYTREEVHAILGLGFKSVLNCFRFFIKVTINQYNNKNNASRTCILIVTLNNISYESVDDNNKSQYLKESPSAHHPVQLRDENFPNTKLFSFFINKNINLIEKISKNTKSLKSKIRTLKITKISVQIHYIDQLWFLISNSLTTDIRIDLAMIKCYVIFCSYGRCLISHS</sequence>
<feature type="region of interest" description="Disordered" evidence="1">
    <location>
        <begin position="495"/>
        <end position="524"/>
    </location>
</feature>
<dbReference type="InterPro" id="IPR039276">
    <property type="entry name" value="SHH1/2"/>
</dbReference>
<dbReference type="AlphaFoldDB" id="A0AAV7GE73"/>
<feature type="region of interest" description="Disordered" evidence="1">
    <location>
        <begin position="544"/>
        <end position="576"/>
    </location>
</feature>
<dbReference type="EMBL" id="JAGFBR010000015">
    <property type="protein sequence ID" value="KAH0454194.1"/>
    <property type="molecule type" value="Genomic_DNA"/>
</dbReference>
<accession>A0AAV7GE73</accession>
<feature type="region of interest" description="Disordered" evidence="1">
    <location>
        <begin position="420"/>
        <end position="474"/>
    </location>
</feature>
<proteinExistence type="predicted"/>
<feature type="compositionally biased region" description="Polar residues" evidence="1">
    <location>
        <begin position="511"/>
        <end position="522"/>
    </location>
</feature>
<feature type="compositionally biased region" description="Polar residues" evidence="1">
    <location>
        <begin position="292"/>
        <end position="317"/>
    </location>
</feature>
<name>A0AAV7GE73_DENCH</name>
<protein>
    <recommendedName>
        <fullName evidence="2">SAWADEE domain-containing protein</fullName>
    </recommendedName>
</protein>
<reference evidence="3 4" key="1">
    <citation type="journal article" date="2021" name="Hortic Res">
        <title>Chromosome-scale assembly of the Dendrobium chrysotoxum genome enhances the understanding of orchid evolution.</title>
        <authorList>
            <person name="Zhang Y."/>
            <person name="Zhang G.Q."/>
            <person name="Zhang D."/>
            <person name="Liu X.D."/>
            <person name="Xu X.Y."/>
            <person name="Sun W.H."/>
            <person name="Yu X."/>
            <person name="Zhu X."/>
            <person name="Wang Z.W."/>
            <person name="Zhao X."/>
            <person name="Zhong W.Y."/>
            <person name="Chen H."/>
            <person name="Yin W.L."/>
            <person name="Huang T."/>
            <person name="Niu S.C."/>
            <person name="Liu Z.J."/>
        </authorList>
    </citation>
    <scope>NUCLEOTIDE SEQUENCE [LARGE SCALE GENOMIC DNA]</scope>
    <source>
        <strain evidence="3">Lindl</strain>
    </source>
</reference>
<keyword evidence="4" id="KW-1185">Reference proteome</keyword>
<feature type="region of interest" description="Disordered" evidence="1">
    <location>
        <begin position="286"/>
        <end position="372"/>
    </location>
</feature>
<dbReference type="InterPro" id="IPR032001">
    <property type="entry name" value="SAWADEE_dom"/>
</dbReference>
<feature type="compositionally biased region" description="Polar residues" evidence="1">
    <location>
        <begin position="549"/>
        <end position="562"/>
    </location>
</feature>